<gene>
    <name evidence="1" type="ORF">LT85_0997</name>
</gene>
<dbReference type="RefSeq" id="WP_081992060.1">
    <property type="nucleotide sequence ID" value="NZ_CP009962.1"/>
</dbReference>
<dbReference type="EMBL" id="CP009962">
    <property type="protein sequence ID" value="AIY40155.1"/>
    <property type="molecule type" value="Genomic_DNA"/>
</dbReference>
<dbReference type="Proteomes" id="UP000030302">
    <property type="component" value="Chromosome"/>
</dbReference>
<evidence type="ECO:0000313" key="1">
    <source>
        <dbReference type="EMBL" id="AIY40155.1"/>
    </source>
</evidence>
<dbReference type="NCBIfam" id="TIGR00616">
    <property type="entry name" value="rect"/>
    <property type="match status" value="1"/>
</dbReference>
<dbReference type="GO" id="GO:0006259">
    <property type="term" value="P:DNA metabolic process"/>
    <property type="evidence" value="ECO:0007669"/>
    <property type="project" value="InterPro"/>
</dbReference>
<dbReference type="Pfam" id="PF03837">
    <property type="entry name" value="RecT"/>
    <property type="match status" value="1"/>
</dbReference>
<accession>A0A0A1F8R2</accession>
<dbReference type="InterPro" id="IPR018330">
    <property type="entry name" value="RecT_fam"/>
</dbReference>
<protein>
    <submittedName>
        <fullName evidence="1">Recombinational DNA repair protein RecT (Prophage associated)</fullName>
    </submittedName>
</protein>
<proteinExistence type="predicted"/>
<sequence>MSNALTLITEDIYGTRDKFSTVLADKSLNFEREAGFAIQVLGGNDYALSTAAKNRQSVVDAVTNIAAIGISLNPAKKQAYLVPRGGKICLDISYMGLLDLAIDSGSIMWGRSEVVYSSDRFTLNGFDKEPEHAYDPFGMDRGDMVGVYVVVKTNIGDYLTTTMTLAEVDAIKQRSESGKKGSGPWKTDYNEMAKKTVIKRAYKMWPKTERLAQAIHMLNTESGEGIDFNAQERGANWIDVEPMIVEATRTKTDADALAYWKSNNAKLGKQPADHTKLKEAVARHRAALRSADEARTVDMPASTTSAAPAADPDFVAAMDEAGGYVQGGD</sequence>
<evidence type="ECO:0000313" key="2">
    <source>
        <dbReference type="Proteomes" id="UP000030302"/>
    </source>
</evidence>
<dbReference type="KEGG" id="care:LT85_0997"/>
<keyword evidence="2" id="KW-1185">Reference proteome</keyword>
<dbReference type="STRING" id="279058.LT85_0997"/>
<dbReference type="OrthoDB" id="5124088at2"/>
<reference evidence="2" key="1">
    <citation type="journal article" date="2014" name="Soil Biol. Biochem.">
        <title>Structure and function of bacterial communities in ageing soils: Insights from the Mendocino ecological staircase.</title>
        <authorList>
            <person name="Uroz S."/>
            <person name="Tech J.J."/>
            <person name="Sawaya N.A."/>
            <person name="Frey-Klett P."/>
            <person name="Leveau J.H.J."/>
        </authorList>
    </citation>
    <scope>NUCLEOTIDE SEQUENCE [LARGE SCALE GENOMIC DNA]</scope>
    <source>
        <strain evidence="2">Cal35</strain>
    </source>
</reference>
<organism evidence="1 2">
    <name type="scientific">Collimonas arenae</name>
    <dbReference type="NCBI Taxonomy" id="279058"/>
    <lineage>
        <taxon>Bacteria</taxon>
        <taxon>Pseudomonadati</taxon>
        <taxon>Pseudomonadota</taxon>
        <taxon>Betaproteobacteria</taxon>
        <taxon>Burkholderiales</taxon>
        <taxon>Oxalobacteraceae</taxon>
        <taxon>Collimonas</taxon>
    </lineage>
</organism>
<dbReference type="GO" id="GO:0003677">
    <property type="term" value="F:DNA binding"/>
    <property type="evidence" value="ECO:0007669"/>
    <property type="project" value="InterPro"/>
</dbReference>
<dbReference type="AlphaFoldDB" id="A0A0A1F8R2"/>
<dbReference type="InterPro" id="IPR004590">
    <property type="entry name" value="ssDNA_annealing_RecT"/>
</dbReference>
<name>A0A0A1F8R2_9BURK</name>
<dbReference type="HOGENOM" id="CLU_065145_0_0_4"/>